<feature type="compositionally biased region" description="Polar residues" evidence="1">
    <location>
        <begin position="160"/>
        <end position="176"/>
    </location>
</feature>
<feature type="region of interest" description="Disordered" evidence="1">
    <location>
        <begin position="160"/>
        <end position="182"/>
    </location>
</feature>
<evidence type="ECO:0000256" key="1">
    <source>
        <dbReference type="SAM" id="MobiDB-lite"/>
    </source>
</evidence>
<sequence>MLSSENKCNVIHVWKGKQVEDAANLKLDETTLVENLKTGVKFEKTLVEDLKTGAKYKFLGVRESVQSTDKETGKLISENGGTHPLSSTAVLYIPRATGGRGLQSVEREYKLIKIKATKKQYENPNPMMRSVRIFEEKVCEKGFSSLEKDAHKVAEELGTSLNLATPDPSCSSQQAPNKRISR</sequence>
<evidence type="ECO:0000313" key="2">
    <source>
        <dbReference type="EMBL" id="CAH3033045.1"/>
    </source>
</evidence>
<dbReference type="Proteomes" id="UP001159427">
    <property type="component" value="Unassembled WGS sequence"/>
</dbReference>
<dbReference type="EMBL" id="CALNXI010000688">
    <property type="protein sequence ID" value="CAH3033045.1"/>
    <property type="molecule type" value="Genomic_DNA"/>
</dbReference>
<evidence type="ECO:0000313" key="3">
    <source>
        <dbReference type="Proteomes" id="UP001159427"/>
    </source>
</evidence>
<protein>
    <submittedName>
        <fullName evidence="2">Uncharacterized protein</fullName>
    </submittedName>
</protein>
<proteinExistence type="predicted"/>
<organism evidence="2 3">
    <name type="scientific">Porites evermanni</name>
    <dbReference type="NCBI Taxonomy" id="104178"/>
    <lineage>
        <taxon>Eukaryota</taxon>
        <taxon>Metazoa</taxon>
        <taxon>Cnidaria</taxon>
        <taxon>Anthozoa</taxon>
        <taxon>Hexacorallia</taxon>
        <taxon>Scleractinia</taxon>
        <taxon>Fungiina</taxon>
        <taxon>Poritidae</taxon>
        <taxon>Porites</taxon>
    </lineage>
</organism>
<keyword evidence="3" id="KW-1185">Reference proteome</keyword>
<comment type="caution">
    <text evidence="2">The sequence shown here is derived from an EMBL/GenBank/DDBJ whole genome shotgun (WGS) entry which is preliminary data.</text>
</comment>
<name>A0ABN8MSD1_9CNID</name>
<accession>A0ABN8MSD1</accession>
<gene>
    <name evidence="2" type="ORF">PEVE_00039228</name>
</gene>
<reference evidence="2 3" key="1">
    <citation type="submission" date="2022-05" db="EMBL/GenBank/DDBJ databases">
        <authorList>
            <consortium name="Genoscope - CEA"/>
            <person name="William W."/>
        </authorList>
    </citation>
    <scope>NUCLEOTIDE SEQUENCE [LARGE SCALE GENOMIC DNA]</scope>
</reference>